<comment type="caution">
    <text evidence="2">The sequence shown here is derived from an EMBL/GenBank/DDBJ whole genome shotgun (WGS) entry which is preliminary data.</text>
</comment>
<protein>
    <submittedName>
        <fullName evidence="2">Uncharacterized protein</fullName>
    </submittedName>
</protein>
<feature type="compositionally biased region" description="Low complexity" evidence="1">
    <location>
        <begin position="138"/>
        <end position="151"/>
    </location>
</feature>
<feature type="compositionally biased region" description="Acidic residues" evidence="1">
    <location>
        <begin position="152"/>
        <end position="161"/>
    </location>
</feature>
<sequence>MADHRPLEVVKGAGRPKCIVCRLECGSFFGSMISEAGIKRNVSVCSVCKVPAHNCVPADSPRQIHRLPQFKGKTCFEIAHTPDGLNMWPIRKNLDHKQGPRSHCRTCKVWQLVREMHGLPAKEQRQGGKRKRNETANDDTNTTTNNNNNSEYDSEDEDIYS</sequence>
<name>A0A9N8HJ95_9STRA</name>
<keyword evidence="3" id="KW-1185">Reference proteome</keyword>
<accession>A0A9N8HJ95</accession>
<evidence type="ECO:0000256" key="1">
    <source>
        <dbReference type="SAM" id="MobiDB-lite"/>
    </source>
</evidence>
<gene>
    <name evidence="2" type="ORF">SEMRO_845_G209950.1</name>
</gene>
<proteinExistence type="predicted"/>
<dbReference type="EMBL" id="CAICTM010000844">
    <property type="protein sequence ID" value="CAB9517268.1"/>
    <property type="molecule type" value="Genomic_DNA"/>
</dbReference>
<organism evidence="2 3">
    <name type="scientific">Seminavis robusta</name>
    <dbReference type="NCBI Taxonomy" id="568900"/>
    <lineage>
        <taxon>Eukaryota</taxon>
        <taxon>Sar</taxon>
        <taxon>Stramenopiles</taxon>
        <taxon>Ochrophyta</taxon>
        <taxon>Bacillariophyta</taxon>
        <taxon>Bacillariophyceae</taxon>
        <taxon>Bacillariophycidae</taxon>
        <taxon>Naviculales</taxon>
        <taxon>Naviculaceae</taxon>
        <taxon>Seminavis</taxon>
    </lineage>
</organism>
<reference evidence="2" key="1">
    <citation type="submission" date="2020-06" db="EMBL/GenBank/DDBJ databases">
        <authorList>
            <consortium name="Plant Systems Biology data submission"/>
        </authorList>
    </citation>
    <scope>NUCLEOTIDE SEQUENCE</scope>
    <source>
        <strain evidence="2">D6</strain>
    </source>
</reference>
<feature type="region of interest" description="Disordered" evidence="1">
    <location>
        <begin position="118"/>
        <end position="161"/>
    </location>
</feature>
<dbReference type="Proteomes" id="UP001153069">
    <property type="component" value="Unassembled WGS sequence"/>
</dbReference>
<dbReference type="AlphaFoldDB" id="A0A9N8HJ95"/>
<evidence type="ECO:0000313" key="3">
    <source>
        <dbReference type="Proteomes" id="UP001153069"/>
    </source>
</evidence>
<evidence type="ECO:0000313" key="2">
    <source>
        <dbReference type="EMBL" id="CAB9517268.1"/>
    </source>
</evidence>